<reference evidence="7" key="2">
    <citation type="submission" date="2022-05" db="EMBL/GenBank/DDBJ databases">
        <authorList>
            <person name="Kim J.-S."/>
            <person name="Lee K."/>
            <person name="Suh M."/>
            <person name="Eom M."/>
            <person name="Kim J.-S."/>
            <person name="Kim D.-S."/>
            <person name="Ko S.-H."/>
            <person name="Shin Y."/>
            <person name="Lee J.-S."/>
        </authorList>
    </citation>
    <scope>NUCLEOTIDE SEQUENCE</scope>
    <source>
        <strain evidence="7">N237</strain>
    </source>
</reference>
<proteinExistence type="inferred from homology"/>
<accession>A0ABY4QV71</accession>
<evidence type="ECO:0000256" key="2">
    <source>
        <dbReference type="ARBA" id="ARBA00007171"/>
    </source>
</evidence>
<evidence type="ECO:0000259" key="6">
    <source>
        <dbReference type="Pfam" id="PF03717"/>
    </source>
</evidence>
<gene>
    <name evidence="7" type="ORF">M6D93_12890</name>
</gene>
<dbReference type="InterPro" id="IPR012338">
    <property type="entry name" value="Beta-lactam/transpept-like"/>
</dbReference>
<dbReference type="RefSeq" id="WP_249769663.1">
    <property type="nucleotide sequence ID" value="NZ_CP097332.1"/>
</dbReference>
<protein>
    <submittedName>
        <fullName evidence="7">Penicillin-binding protein 2</fullName>
    </submittedName>
</protein>
<dbReference type="SUPFAM" id="SSF56519">
    <property type="entry name" value="Penicillin binding protein dimerisation domain"/>
    <property type="match status" value="1"/>
</dbReference>
<dbReference type="Gene3D" id="3.90.1310.10">
    <property type="entry name" value="Penicillin-binding protein 2a (Domain 2)"/>
    <property type="match status" value="1"/>
</dbReference>
<evidence type="ECO:0000256" key="3">
    <source>
        <dbReference type="ARBA" id="ARBA00023136"/>
    </source>
</evidence>
<dbReference type="PANTHER" id="PTHR30627:SF1">
    <property type="entry name" value="PEPTIDOGLYCAN D,D-TRANSPEPTIDASE FTSI"/>
    <property type="match status" value="1"/>
</dbReference>
<dbReference type="PANTHER" id="PTHR30627">
    <property type="entry name" value="PEPTIDOGLYCAN D,D-TRANSPEPTIDASE"/>
    <property type="match status" value="1"/>
</dbReference>
<keyword evidence="8" id="KW-1185">Reference proteome</keyword>
<evidence type="ECO:0000259" key="5">
    <source>
        <dbReference type="Pfam" id="PF00905"/>
    </source>
</evidence>
<sequence length="581" mass="60519">MRLGQAAKRVRSGVVIVCLLLSVVFVRLVWLQGLDSGGYANAATQQSLGGVTLHAARGSIVDRNGISLAYTADAKDIVADPSMIAPADRASYASMIAPIVSRPVMTITQLLSSNSRYALLGTALPPALAQQVENLTLRGKPLVGIFSQATLQRLYPGRTTAANVVGLVHSNGTGAAGIEQSYDAMLKGTDGAVDYELDANGNVNPAGAIKRKNAVDGGTVQLTIDQDLQYITQHYLDSAIKASQARNGQVAILDVKTGQVLALASSGTFDAQDPSTIGANQPLDPNIQQVFEPGSANKIVTMSAAIEKGLITPRTVLSVPDSIQAGGVTIHDAWWHPVQKFTATGVLAESSNVGTLEIAQRVGEQSFYDYLKKFGLGQATGVELPGESSGLLPDLSTWSPSTFTNLPIGQGVAMTSLQLASMYQAIANDGKRIAPRIVQSVTKADGSVSQTQQPAAVTVVSPKTAQTVRTMLESVTMKGGTGVRAAIPGYRVAGKTGTAQQPDPKTGVYSDSVYWDTFAGMAPADNPRFAVAIMINNPAHGLEGGDVAAPLFHEIASYELAAAKIAASGSVGKLVPLTLGQ</sequence>
<dbReference type="Gene3D" id="3.40.710.10">
    <property type="entry name" value="DD-peptidase/beta-lactamase superfamily"/>
    <property type="match status" value="1"/>
</dbReference>
<keyword evidence="4" id="KW-1133">Transmembrane helix</keyword>
<feature type="domain" description="Penicillin-binding protein dimerisation" evidence="6">
    <location>
        <begin position="54"/>
        <end position="203"/>
    </location>
</feature>
<feature type="transmembrane region" description="Helical" evidence="4">
    <location>
        <begin position="12"/>
        <end position="30"/>
    </location>
</feature>
<comment type="similarity">
    <text evidence="2">Belongs to the transpeptidase family.</text>
</comment>
<evidence type="ECO:0000256" key="4">
    <source>
        <dbReference type="SAM" id="Phobius"/>
    </source>
</evidence>
<dbReference type="InterPro" id="IPR036138">
    <property type="entry name" value="PBP_dimer_sf"/>
</dbReference>
<dbReference type="Proteomes" id="UP001056336">
    <property type="component" value="Chromosome"/>
</dbReference>
<feature type="domain" description="Penicillin-binding protein transpeptidase" evidence="5">
    <location>
        <begin position="250"/>
        <end position="556"/>
    </location>
</feature>
<dbReference type="SUPFAM" id="SSF56601">
    <property type="entry name" value="beta-lactamase/transpeptidase-like"/>
    <property type="match status" value="1"/>
</dbReference>
<dbReference type="InterPro" id="IPR001460">
    <property type="entry name" value="PCN-bd_Tpept"/>
</dbReference>
<organism evidence="7 8">
    <name type="scientific">Jatrophihabitans telluris</name>
    <dbReference type="NCBI Taxonomy" id="2038343"/>
    <lineage>
        <taxon>Bacteria</taxon>
        <taxon>Bacillati</taxon>
        <taxon>Actinomycetota</taxon>
        <taxon>Actinomycetes</taxon>
        <taxon>Jatrophihabitantales</taxon>
        <taxon>Jatrophihabitantaceae</taxon>
        <taxon>Jatrophihabitans</taxon>
    </lineage>
</organism>
<name>A0ABY4QV71_9ACTN</name>
<keyword evidence="4" id="KW-0812">Transmembrane</keyword>
<evidence type="ECO:0000256" key="1">
    <source>
        <dbReference type="ARBA" id="ARBA00004370"/>
    </source>
</evidence>
<dbReference type="Pfam" id="PF03717">
    <property type="entry name" value="PBP_dimer"/>
    <property type="match status" value="1"/>
</dbReference>
<dbReference type="InterPro" id="IPR050515">
    <property type="entry name" value="Beta-lactam/transpept"/>
</dbReference>
<reference evidence="7" key="1">
    <citation type="journal article" date="2018" name="Int. J. Syst. Evol. Microbiol.">
        <title>Jatrophihabitans telluris sp. nov., isolated from sediment soil of lava forest wetlands and the emended description of the genus Jatrophihabitans.</title>
        <authorList>
            <person name="Lee K.C."/>
            <person name="Suh M.K."/>
            <person name="Eom M.K."/>
            <person name="Kim K.K."/>
            <person name="Kim J.S."/>
            <person name="Kim D.S."/>
            <person name="Ko S.H."/>
            <person name="Shin Y.K."/>
            <person name="Lee J.S."/>
        </authorList>
    </citation>
    <scope>NUCLEOTIDE SEQUENCE</scope>
    <source>
        <strain evidence="7">N237</strain>
    </source>
</reference>
<evidence type="ECO:0000313" key="8">
    <source>
        <dbReference type="Proteomes" id="UP001056336"/>
    </source>
</evidence>
<dbReference type="EMBL" id="CP097332">
    <property type="protein sequence ID" value="UQX87194.1"/>
    <property type="molecule type" value="Genomic_DNA"/>
</dbReference>
<dbReference type="Pfam" id="PF00905">
    <property type="entry name" value="Transpeptidase"/>
    <property type="match status" value="1"/>
</dbReference>
<dbReference type="Gene3D" id="3.30.450.330">
    <property type="match status" value="1"/>
</dbReference>
<dbReference type="InterPro" id="IPR005311">
    <property type="entry name" value="PBP_dimer"/>
</dbReference>
<keyword evidence="3 4" id="KW-0472">Membrane</keyword>
<evidence type="ECO:0000313" key="7">
    <source>
        <dbReference type="EMBL" id="UQX87194.1"/>
    </source>
</evidence>
<comment type="subcellular location">
    <subcellularLocation>
        <location evidence="1">Membrane</location>
    </subcellularLocation>
</comment>